<keyword evidence="8" id="KW-1185">Reference proteome</keyword>
<sequence>MKKITHHYGVELDWVEPFASELEGKVDGNFILVPDHIHTGNRYFLNFGIGISVLYVDVVYNSEIHLRQENKTDDFIGFYYNLTEGEALLLSDDAENPIGRWNWNLAILDSTLYSDYIVKAGSKAFALCIFIKKELIKEYFQDNPSLKEHAEEIFDPNLNTIVKFTRMSNDSYNLLMNLRAQEVGGTAFDLYLRGTVQNLLAEYIEKMTYEELVIDKINEEDLRYIIKSQSYLIDNLNQLFPSIEFLSQQANMSESKYKKLFRKVTGMTPNAFFLTNKLIKAKRLLQERQLTIAQVSDSLSFTNSSYFAARFREFFGMTPKDYVKQLE</sequence>
<dbReference type="InterPro" id="IPR019824">
    <property type="entry name" value="Leghaemoglobin_Fe_BS"/>
</dbReference>
<reference evidence="6 8" key="2">
    <citation type="submission" date="2016-11" db="EMBL/GenBank/DDBJ databases">
        <title>Whole genomes of Flavobacteriaceae.</title>
        <authorList>
            <person name="Stine C."/>
            <person name="Li C."/>
            <person name="Tadesse D."/>
        </authorList>
    </citation>
    <scope>NUCLEOTIDE SEQUENCE [LARGE SCALE GENOMIC DNA]</scope>
    <source>
        <strain evidence="6 8">ATCC 29551</strain>
    </source>
</reference>
<keyword evidence="2" id="KW-0238">DNA-binding</keyword>
<dbReference type="GO" id="GO:0043565">
    <property type="term" value="F:sequence-specific DNA binding"/>
    <property type="evidence" value="ECO:0007669"/>
    <property type="project" value="InterPro"/>
</dbReference>
<evidence type="ECO:0000259" key="4">
    <source>
        <dbReference type="PROSITE" id="PS01124"/>
    </source>
</evidence>
<keyword evidence="1" id="KW-0805">Transcription regulation</keyword>
<feature type="domain" description="HTH araC/xylS-type" evidence="4">
    <location>
        <begin position="226"/>
        <end position="325"/>
    </location>
</feature>
<dbReference type="eggNOG" id="COG2207">
    <property type="taxonomic scope" value="Bacteria"/>
</dbReference>
<dbReference type="Gene3D" id="1.10.10.60">
    <property type="entry name" value="Homeodomain-like"/>
    <property type="match status" value="2"/>
</dbReference>
<dbReference type="STRING" id="991.IW20_21220"/>
<dbReference type="GO" id="GO:0003700">
    <property type="term" value="F:DNA-binding transcription factor activity"/>
    <property type="evidence" value="ECO:0007669"/>
    <property type="project" value="InterPro"/>
</dbReference>
<name>A0A085ZZZ3_FLAHY</name>
<evidence type="ECO:0000313" key="6">
    <source>
        <dbReference type="EMBL" id="OXA93360.1"/>
    </source>
</evidence>
<dbReference type="RefSeq" id="WP_035626974.1">
    <property type="nucleotide sequence ID" value="NZ_JBEWQG010000012.1"/>
</dbReference>
<dbReference type="PANTHER" id="PTHR43280">
    <property type="entry name" value="ARAC-FAMILY TRANSCRIPTIONAL REGULATOR"/>
    <property type="match status" value="1"/>
</dbReference>
<dbReference type="EMBL" id="MUGY01000015">
    <property type="protein sequence ID" value="OXA93360.1"/>
    <property type="molecule type" value="Genomic_DNA"/>
</dbReference>
<evidence type="ECO:0000313" key="8">
    <source>
        <dbReference type="Proteomes" id="UP000198424"/>
    </source>
</evidence>
<dbReference type="PROSITE" id="PS01124">
    <property type="entry name" value="HTH_ARAC_FAMILY_2"/>
    <property type="match status" value="1"/>
</dbReference>
<accession>A0A085ZZZ3</accession>
<evidence type="ECO:0000256" key="2">
    <source>
        <dbReference type="ARBA" id="ARBA00023125"/>
    </source>
</evidence>
<reference evidence="5 7" key="1">
    <citation type="submission" date="2014-07" db="EMBL/GenBank/DDBJ databases">
        <title>Genome of Flavobacterium hydatis DSM 2063.</title>
        <authorList>
            <person name="Pipes S.E."/>
            <person name="Stropko S.J."/>
            <person name="Newman J.D."/>
        </authorList>
    </citation>
    <scope>NUCLEOTIDE SEQUENCE [LARGE SCALE GENOMIC DNA]</scope>
    <source>
        <strain evidence="5 7">DSM 2063</strain>
    </source>
</reference>
<keyword evidence="3" id="KW-0804">Transcription</keyword>
<evidence type="ECO:0000313" key="7">
    <source>
        <dbReference type="Proteomes" id="UP000028712"/>
    </source>
</evidence>
<dbReference type="GO" id="GO:0019825">
    <property type="term" value="F:oxygen binding"/>
    <property type="evidence" value="ECO:0007669"/>
    <property type="project" value="InterPro"/>
</dbReference>
<proteinExistence type="predicted"/>
<gene>
    <name evidence="6" type="ORF">B0A62_14050</name>
    <name evidence="5" type="ORF">IW20_21220</name>
</gene>
<dbReference type="SMART" id="SM00342">
    <property type="entry name" value="HTH_ARAC"/>
    <property type="match status" value="1"/>
</dbReference>
<dbReference type="EMBL" id="JPRM01000042">
    <property type="protein sequence ID" value="KFF10007.1"/>
    <property type="molecule type" value="Genomic_DNA"/>
</dbReference>
<dbReference type="GO" id="GO:0020037">
    <property type="term" value="F:heme binding"/>
    <property type="evidence" value="ECO:0007669"/>
    <property type="project" value="InterPro"/>
</dbReference>
<evidence type="ECO:0000256" key="3">
    <source>
        <dbReference type="ARBA" id="ARBA00023163"/>
    </source>
</evidence>
<comment type="caution">
    <text evidence="5">The sequence shown here is derived from an EMBL/GenBank/DDBJ whole genome shotgun (WGS) entry which is preliminary data.</text>
</comment>
<dbReference type="InterPro" id="IPR018060">
    <property type="entry name" value="HTH_AraC"/>
</dbReference>
<evidence type="ECO:0000313" key="5">
    <source>
        <dbReference type="EMBL" id="KFF10007.1"/>
    </source>
</evidence>
<dbReference type="AlphaFoldDB" id="A0A085ZZZ3"/>
<dbReference type="SUPFAM" id="SSF46689">
    <property type="entry name" value="Homeodomain-like"/>
    <property type="match status" value="1"/>
</dbReference>
<protein>
    <submittedName>
        <fullName evidence="6">AraC family transcriptional regulator</fullName>
    </submittedName>
</protein>
<organism evidence="5 7">
    <name type="scientific">Flavobacterium hydatis</name>
    <name type="common">Cytophaga aquatilis</name>
    <dbReference type="NCBI Taxonomy" id="991"/>
    <lineage>
        <taxon>Bacteria</taxon>
        <taxon>Pseudomonadati</taxon>
        <taxon>Bacteroidota</taxon>
        <taxon>Flavobacteriia</taxon>
        <taxon>Flavobacteriales</taxon>
        <taxon>Flavobacteriaceae</taxon>
        <taxon>Flavobacterium</taxon>
    </lineage>
</organism>
<dbReference type="PANTHER" id="PTHR43280:SF2">
    <property type="entry name" value="HTH-TYPE TRANSCRIPTIONAL REGULATOR EXSA"/>
    <property type="match status" value="1"/>
</dbReference>
<dbReference type="OrthoDB" id="1189000at2"/>
<dbReference type="PROSITE" id="PS00208">
    <property type="entry name" value="PLANT_GLOBIN"/>
    <property type="match status" value="1"/>
</dbReference>
<dbReference type="Proteomes" id="UP000198424">
    <property type="component" value="Unassembled WGS sequence"/>
</dbReference>
<dbReference type="InterPro" id="IPR009057">
    <property type="entry name" value="Homeodomain-like_sf"/>
</dbReference>
<dbReference type="Proteomes" id="UP000028712">
    <property type="component" value="Unassembled WGS sequence"/>
</dbReference>
<evidence type="ECO:0000256" key="1">
    <source>
        <dbReference type="ARBA" id="ARBA00023015"/>
    </source>
</evidence>
<dbReference type="Pfam" id="PF12833">
    <property type="entry name" value="HTH_18"/>
    <property type="match status" value="1"/>
</dbReference>